<dbReference type="InterPro" id="IPR004369">
    <property type="entry name" value="Prolyl-tRNA_editing_YbaK/EbsC"/>
</dbReference>
<dbReference type="KEGG" id="trz:GWP43_08300"/>
<dbReference type="AlphaFoldDB" id="A0A6P1Y1U3"/>
<sequence length="156" mass="17177">MKKTNAMRILEAAGVPYSSVEYAWDEAHLDAVSAARKLSIDPDMLFKTIVMISEDNEVFVFCVPAPSEVSLKKVRNITGKKITPLKLESLQKTTGYVRGGCSPLGMKKHFPTFIDETAQLYDRIYVSAGERGHMLCIAPADLQEICAAAFCDITEG</sequence>
<reference evidence="6 7" key="1">
    <citation type="submission" date="2020-01" db="EMBL/GenBank/DDBJ databases">
        <title>Complete genome sequence of a human oral phylogroup 1 Treponema sp. strain ATCC 700766, originally isolated from periodontitis dental plaque.</title>
        <authorList>
            <person name="Chan Y."/>
            <person name="Huo Y.-B."/>
            <person name="Yu X.-L."/>
            <person name="Zeng H."/>
            <person name="Leung W.-K."/>
            <person name="Watt R.M."/>
        </authorList>
    </citation>
    <scope>NUCLEOTIDE SEQUENCE [LARGE SCALE GENOMIC DNA]</scope>
    <source>
        <strain evidence="6 7">OMZ 804</strain>
    </source>
</reference>
<dbReference type="InterPro" id="IPR036754">
    <property type="entry name" value="YbaK/aa-tRNA-synt-asso_dom_sf"/>
</dbReference>
<evidence type="ECO:0000259" key="5">
    <source>
        <dbReference type="Pfam" id="PF04073"/>
    </source>
</evidence>
<evidence type="ECO:0000256" key="3">
    <source>
        <dbReference type="ARBA" id="ARBA00023239"/>
    </source>
</evidence>
<dbReference type="GO" id="GO:0006412">
    <property type="term" value="P:translation"/>
    <property type="evidence" value="ECO:0007669"/>
    <property type="project" value="UniProtKB-KW"/>
</dbReference>
<evidence type="ECO:0000256" key="2">
    <source>
        <dbReference type="ARBA" id="ARBA00022917"/>
    </source>
</evidence>
<organism evidence="6 7">
    <name type="scientific">Treponema vincentii</name>
    <dbReference type="NCBI Taxonomy" id="69710"/>
    <lineage>
        <taxon>Bacteria</taxon>
        <taxon>Pseudomonadati</taxon>
        <taxon>Spirochaetota</taxon>
        <taxon>Spirochaetia</taxon>
        <taxon>Spirochaetales</taxon>
        <taxon>Treponemataceae</taxon>
        <taxon>Treponema</taxon>
    </lineage>
</organism>
<dbReference type="EC" id="4.2.-.-" evidence="4"/>
<dbReference type="RefSeq" id="WP_162663766.1">
    <property type="nucleotide sequence ID" value="NZ_CP048020.1"/>
</dbReference>
<dbReference type="PANTHER" id="PTHR30411">
    <property type="entry name" value="CYTOPLASMIC PROTEIN"/>
    <property type="match status" value="1"/>
</dbReference>
<name>A0A6P1Y1U3_9SPIR</name>
<accession>A0A6P1Y1U3</accession>
<dbReference type="PIRSF" id="PIRSF006181">
    <property type="entry name" value="EbsC_YbaK"/>
    <property type="match status" value="1"/>
</dbReference>
<keyword evidence="3 4" id="KW-0456">Lyase</keyword>
<dbReference type="SUPFAM" id="SSF55826">
    <property type="entry name" value="YbaK/ProRS associated domain"/>
    <property type="match status" value="1"/>
</dbReference>
<protein>
    <recommendedName>
        <fullName evidence="4">Cys-tRNA(Pro)/Cys-tRNA(Cys) deacylase</fullName>
        <ecNumber evidence="4">4.2.-.-</ecNumber>
    </recommendedName>
</protein>
<dbReference type="InterPro" id="IPR007214">
    <property type="entry name" value="YbaK/aa-tRNA-synth-assoc-dom"/>
</dbReference>
<dbReference type="GO" id="GO:0016829">
    <property type="term" value="F:lyase activity"/>
    <property type="evidence" value="ECO:0007669"/>
    <property type="project" value="UniProtKB-KW"/>
</dbReference>
<evidence type="ECO:0000256" key="4">
    <source>
        <dbReference type="PIRNR" id="PIRNR006181"/>
    </source>
</evidence>
<gene>
    <name evidence="6" type="primary">ybaK</name>
    <name evidence="6" type="ORF">GWP43_08300</name>
</gene>
<dbReference type="Pfam" id="PF04073">
    <property type="entry name" value="tRNA_edit"/>
    <property type="match status" value="1"/>
</dbReference>
<dbReference type="NCBIfam" id="TIGR00011">
    <property type="entry name" value="YbaK_EbsC"/>
    <property type="match status" value="1"/>
</dbReference>
<dbReference type="Proteomes" id="UP000464374">
    <property type="component" value="Chromosome"/>
</dbReference>
<comment type="similarity">
    <text evidence="1 4">Belongs to the prolyl-tRNA editing family. YbaK/EbsC subfamily.</text>
</comment>
<proteinExistence type="inferred from homology"/>
<keyword evidence="2 4" id="KW-0648">Protein biosynthesis</keyword>
<dbReference type="GO" id="GO:0002161">
    <property type="term" value="F:aminoacyl-tRNA deacylase activity"/>
    <property type="evidence" value="ECO:0007669"/>
    <property type="project" value="InterPro"/>
</dbReference>
<dbReference type="PANTHER" id="PTHR30411:SF0">
    <property type="entry name" value="CYS-TRNA(PRO)_CYS-TRNA(CYS) DEACYLASE YBAK"/>
    <property type="match status" value="1"/>
</dbReference>
<feature type="domain" description="YbaK/aminoacyl-tRNA synthetase-associated" evidence="5">
    <location>
        <begin position="30"/>
        <end position="144"/>
    </location>
</feature>
<dbReference type="Gene3D" id="3.90.960.10">
    <property type="entry name" value="YbaK/aminoacyl-tRNA synthetase-associated domain"/>
    <property type="match status" value="1"/>
</dbReference>
<evidence type="ECO:0000313" key="7">
    <source>
        <dbReference type="Proteomes" id="UP000464374"/>
    </source>
</evidence>
<dbReference type="CDD" id="cd00002">
    <property type="entry name" value="YbaK_deacylase"/>
    <property type="match status" value="1"/>
</dbReference>
<evidence type="ECO:0000313" key="6">
    <source>
        <dbReference type="EMBL" id="QHX43444.1"/>
    </source>
</evidence>
<evidence type="ECO:0000256" key="1">
    <source>
        <dbReference type="ARBA" id="ARBA00009798"/>
    </source>
</evidence>
<dbReference type="EMBL" id="CP048020">
    <property type="protein sequence ID" value="QHX43444.1"/>
    <property type="molecule type" value="Genomic_DNA"/>
</dbReference>